<dbReference type="AlphaFoldDB" id="A0A1J5PTG1"/>
<dbReference type="EMBL" id="MLJW01003912">
    <property type="protein sequence ID" value="OIQ71023.1"/>
    <property type="molecule type" value="Genomic_DNA"/>
</dbReference>
<gene>
    <name evidence="1" type="ORF">GALL_473640</name>
</gene>
<proteinExistence type="predicted"/>
<sequence length="39" mass="4471">MDVLWNVMCDMPVVISKSSIKIVIIVSRYEPSNDFIKSL</sequence>
<name>A0A1J5PTG1_9ZZZZ</name>
<protein>
    <submittedName>
        <fullName evidence="1">Uncharacterized protein</fullName>
    </submittedName>
</protein>
<organism evidence="1">
    <name type="scientific">mine drainage metagenome</name>
    <dbReference type="NCBI Taxonomy" id="410659"/>
    <lineage>
        <taxon>unclassified sequences</taxon>
        <taxon>metagenomes</taxon>
        <taxon>ecological metagenomes</taxon>
    </lineage>
</organism>
<comment type="caution">
    <text evidence="1">The sequence shown here is derived from an EMBL/GenBank/DDBJ whole genome shotgun (WGS) entry which is preliminary data.</text>
</comment>
<evidence type="ECO:0000313" key="1">
    <source>
        <dbReference type="EMBL" id="OIQ71023.1"/>
    </source>
</evidence>
<reference evidence="1" key="1">
    <citation type="submission" date="2016-10" db="EMBL/GenBank/DDBJ databases">
        <title>Sequence of Gallionella enrichment culture.</title>
        <authorList>
            <person name="Poehlein A."/>
            <person name="Muehling M."/>
            <person name="Daniel R."/>
        </authorList>
    </citation>
    <scope>NUCLEOTIDE SEQUENCE</scope>
</reference>
<accession>A0A1J5PTG1</accession>